<sequence>MKSAKAKKGNIYIFQLEKKSRNFGTKFGTSKDPRARSKQIKTRSFAYADRVREALAFVAADGLAEEIERSVKMHYKHHLVPTEWNTEEIVYPWISDALIWTIESCLENPDKTDEIAWRGANKPFSLLSPPEVTLGDQGFGNRNFGKNFLSSDDINEHLRAIGQPCVVRSPRLDSACAKDIRVTVGMDTITVAYLFEFGIDPSLTGADHSSYWLPQIDGPLRYLLFRPHERFEMGRIQISPYKAMGGFLSGVRFTEVYAKTPFAKPKIHVTGPLGELLGEEEAEYLKEAIVMDT</sequence>
<reference evidence="1 2" key="1">
    <citation type="submission" date="2020-04" db="EMBL/GenBank/DDBJ databases">
        <title>Donghicola sp., a member of the Rhodobacteraceae family isolated from mangrove forest in Thailand.</title>
        <authorList>
            <person name="Charoenyingcharoen P."/>
            <person name="Yukphan P."/>
        </authorList>
    </citation>
    <scope>NUCLEOTIDE SEQUENCE [LARGE SCALE GENOMIC DNA]</scope>
    <source>
        <strain evidence="1 2">B5-SW-15</strain>
    </source>
</reference>
<name>A0A850QHS7_9RHOB</name>
<dbReference type="Proteomes" id="UP000592216">
    <property type="component" value="Unassembled WGS sequence"/>
</dbReference>
<evidence type="ECO:0000313" key="2">
    <source>
        <dbReference type="Proteomes" id="UP000592216"/>
    </source>
</evidence>
<protein>
    <submittedName>
        <fullName evidence="1">Uncharacterized protein</fullName>
    </submittedName>
</protein>
<gene>
    <name evidence="1" type="ORF">HJ536_19740</name>
</gene>
<organism evidence="1 2">
    <name type="scientific">Donghicola mangrovi</name>
    <dbReference type="NCBI Taxonomy" id="2729614"/>
    <lineage>
        <taxon>Bacteria</taxon>
        <taxon>Pseudomonadati</taxon>
        <taxon>Pseudomonadota</taxon>
        <taxon>Alphaproteobacteria</taxon>
        <taxon>Rhodobacterales</taxon>
        <taxon>Roseobacteraceae</taxon>
        <taxon>Donghicola</taxon>
    </lineage>
</organism>
<proteinExistence type="predicted"/>
<dbReference type="RefSeq" id="WP_177159117.1">
    <property type="nucleotide sequence ID" value="NZ_JABCJE010000019.1"/>
</dbReference>
<dbReference type="AlphaFoldDB" id="A0A850QHS7"/>
<comment type="caution">
    <text evidence="1">The sequence shown here is derived from an EMBL/GenBank/DDBJ whole genome shotgun (WGS) entry which is preliminary data.</text>
</comment>
<dbReference type="EMBL" id="JABCJE010000019">
    <property type="protein sequence ID" value="NVO25589.1"/>
    <property type="molecule type" value="Genomic_DNA"/>
</dbReference>
<accession>A0A850QHS7</accession>
<evidence type="ECO:0000313" key="1">
    <source>
        <dbReference type="EMBL" id="NVO25589.1"/>
    </source>
</evidence>